<dbReference type="Gene3D" id="1.10.287.130">
    <property type="match status" value="1"/>
</dbReference>
<dbReference type="SUPFAM" id="SSF55874">
    <property type="entry name" value="ATPase domain of HSP90 chaperone/DNA topoisomerase II/histidine kinase"/>
    <property type="match status" value="1"/>
</dbReference>
<dbReference type="PROSITE" id="PS50109">
    <property type="entry name" value="HIS_KIN"/>
    <property type="match status" value="1"/>
</dbReference>
<dbReference type="CDD" id="cd06225">
    <property type="entry name" value="HAMP"/>
    <property type="match status" value="1"/>
</dbReference>
<dbReference type="Pfam" id="PF00672">
    <property type="entry name" value="HAMP"/>
    <property type="match status" value="1"/>
</dbReference>
<keyword evidence="18" id="KW-1185">Reference proteome</keyword>
<evidence type="ECO:0000256" key="12">
    <source>
        <dbReference type="ARBA" id="ARBA00023012"/>
    </source>
</evidence>
<evidence type="ECO:0000313" key="18">
    <source>
        <dbReference type="Proteomes" id="UP000018296"/>
    </source>
</evidence>
<dbReference type="EMBL" id="AWTC01000016">
    <property type="protein sequence ID" value="EST10855.1"/>
    <property type="molecule type" value="Genomic_DNA"/>
</dbReference>
<dbReference type="SMART" id="SM00304">
    <property type="entry name" value="HAMP"/>
    <property type="match status" value="1"/>
</dbReference>
<dbReference type="RefSeq" id="WP_023511187.1">
    <property type="nucleotide sequence ID" value="NZ_AWTC01000016.1"/>
</dbReference>
<keyword evidence="10" id="KW-0067">ATP-binding</keyword>
<keyword evidence="13 14" id="KW-0472">Membrane</keyword>
<reference evidence="17 18" key="1">
    <citation type="journal article" date="2013" name="Genome Announc.">
        <title>Genome Sequence of Sporolactobacillus laevolacticus DSM442, an Efficient Polymer-Grade D-Lactate Producer from Agricultural Waste Cottonseed as a Nitrogen Source.</title>
        <authorList>
            <person name="Wang H."/>
            <person name="Wang L."/>
            <person name="Ju J."/>
            <person name="Yu B."/>
            <person name="Ma Y."/>
        </authorList>
    </citation>
    <scope>NUCLEOTIDE SEQUENCE [LARGE SCALE GENOMIC DNA]</scope>
    <source>
        <strain evidence="17 18">DSM 442</strain>
    </source>
</reference>
<evidence type="ECO:0000256" key="5">
    <source>
        <dbReference type="ARBA" id="ARBA00022553"/>
    </source>
</evidence>
<evidence type="ECO:0000256" key="10">
    <source>
        <dbReference type="ARBA" id="ARBA00022840"/>
    </source>
</evidence>
<keyword evidence="11 14" id="KW-1133">Transmembrane helix</keyword>
<evidence type="ECO:0000256" key="13">
    <source>
        <dbReference type="ARBA" id="ARBA00023136"/>
    </source>
</evidence>
<evidence type="ECO:0000256" key="2">
    <source>
        <dbReference type="ARBA" id="ARBA00004651"/>
    </source>
</evidence>
<feature type="domain" description="HAMP" evidence="16">
    <location>
        <begin position="184"/>
        <end position="236"/>
    </location>
</feature>
<dbReference type="eggNOG" id="COG2205">
    <property type="taxonomic scope" value="Bacteria"/>
</dbReference>
<dbReference type="InterPro" id="IPR005467">
    <property type="entry name" value="His_kinase_dom"/>
</dbReference>
<evidence type="ECO:0000256" key="6">
    <source>
        <dbReference type="ARBA" id="ARBA00022679"/>
    </source>
</evidence>
<dbReference type="Pfam" id="PF02518">
    <property type="entry name" value="HATPase_c"/>
    <property type="match status" value="1"/>
</dbReference>
<accession>V6IUX1</accession>
<dbReference type="GO" id="GO:0005886">
    <property type="term" value="C:plasma membrane"/>
    <property type="evidence" value="ECO:0007669"/>
    <property type="project" value="UniProtKB-SubCell"/>
</dbReference>
<evidence type="ECO:0000256" key="14">
    <source>
        <dbReference type="SAM" id="Phobius"/>
    </source>
</evidence>
<organism evidence="17 18">
    <name type="scientific">Sporolactobacillus laevolacticus DSM 442</name>
    <dbReference type="NCBI Taxonomy" id="1395513"/>
    <lineage>
        <taxon>Bacteria</taxon>
        <taxon>Bacillati</taxon>
        <taxon>Bacillota</taxon>
        <taxon>Bacilli</taxon>
        <taxon>Bacillales</taxon>
        <taxon>Sporolactobacillaceae</taxon>
        <taxon>Sporolactobacillus</taxon>
    </lineage>
</organism>
<proteinExistence type="predicted"/>
<keyword evidence="7 14" id="KW-0812">Transmembrane</keyword>
<dbReference type="PATRIC" id="fig|1395513.3.peg.3009"/>
<dbReference type="InterPro" id="IPR036097">
    <property type="entry name" value="HisK_dim/P_sf"/>
</dbReference>
<dbReference type="Gene3D" id="3.30.565.10">
    <property type="entry name" value="Histidine kinase-like ATPase, C-terminal domain"/>
    <property type="match status" value="1"/>
</dbReference>
<sequence>MTRRVVLHFMIIILLTLALSETVLTIAVRHYFYDGVKDTLLQHAEDANTLYKKFNSQLVLSHWSNSLNEAMDSFDMKKTLLEIYDAGGDMVASSTGLISQSTISPEGEVFEGEPTSKVERLPQTGEKVMAVYYPIHIRGKLFILRYLSSLTLVDKELLLIDFVSIGCGLVIALLVFFVSLKLAQSIVMPMKHIIKVSAKMASGNFSMRMKDDYNNELGTLAKTLNGMAEEIQKNEKLQNTFISSISHELLTPLTGIKGWSETMLMNEDTTQNEFREGLKVISHESDRLKLLVGDLLDLSKLKQNTLTLNRQMTRLDETVRQSVASMHVKAAEKHCCIVLHHCKRLIAYVDRNRMQQVITNLLDNAIKFADRDSQIIVSLEEDETTIRLSVRDWGVVINMEDIPKLTNPFFQIHANGRGSGLGLAISKNIIDLHDGELRITSDPGSGTEALIILSKP</sequence>
<dbReference type="SMART" id="SM00387">
    <property type="entry name" value="HATPase_c"/>
    <property type="match status" value="1"/>
</dbReference>
<dbReference type="SMART" id="SM00388">
    <property type="entry name" value="HisKA"/>
    <property type="match status" value="1"/>
</dbReference>
<keyword evidence="8" id="KW-0547">Nucleotide-binding</keyword>
<dbReference type="OrthoDB" id="2359336at2"/>
<dbReference type="PRINTS" id="PR00344">
    <property type="entry name" value="BCTRLSENSOR"/>
</dbReference>
<evidence type="ECO:0000256" key="4">
    <source>
        <dbReference type="ARBA" id="ARBA00022475"/>
    </source>
</evidence>
<dbReference type="InterPro" id="IPR004358">
    <property type="entry name" value="Sig_transdc_His_kin-like_C"/>
</dbReference>
<dbReference type="InterPro" id="IPR003660">
    <property type="entry name" value="HAMP_dom"/>
</dbReference>
<gene>
    <name evidence="17" type="ORF">P343_14810</name>
</gene>
<dbReference type="InterPro" id="IPR036890">
    <property type="entry name" value="HATPase_C_sf"/>
</dbReference>
<dbReference type="InterPro" id="IPR003594">
    <property type="entry name" value="HATPase_dom"/>
</dbReference>
<dbReference type="PROSITE" id="PS50885">
    <property type="entry name" value="HAMP"/>
    <property type="match status" value="1"/>
</dbReference>
<keyword evidence="12" id="KW-0902">Two-component regulatory system</keyword>
<evidence type="ECO:0000259" key="16">
    <source>
        <dbReference type="PROSITE" id="PS50885"/>
    </source>
</evidence>
<dbReference type="EC" id="2.7.13.3" evidence="3"/>
<evidence type="ECO:0000256" key="8">
    <source>
        <dbReference type="ARBA" id="ARBA00022741"/>
    </source>
</evidence>
<dbReference type="GO" id="GO:0000155">
    <property type="term" value="F:phosphorelay sensor kinase activity"/>
    <property type="evidence" value="ECO:0007669"/>
    <property type="project" value="InterPro"/>
</dbReference>
<dbReference type="FunFam" id="1.10.287.130:FF:000001">
    <property type="entry name" value="Two-component sensor histidine kinase"/>
    <property type="match status" value="1"/>
</dbReference>
<evidence type="ECO:0000256" key="9">
    <source>
        <dbReference type="ARBA" id="ARBA00022777"/>
    </source>
</evidence>
<evidence type="ECO:0000256" key="3">
    <source>
        <dbReference type="ARBA" id="ARBA00012438"/>
    </source>
</evidence>
<dbReference type="AlphaFoldDB" id="V6IUX1"/>
<dbReference type="InterPro" id="IPR003661">
    <property type="entry name" value="HisK_dim/P_dom"/>
</dbReference>
<evidence type="ECO:0000256" key="1">
    <source>
        <dbReference type="ARBA" id="ARBA00000085"/>
    </source>
</evidence>
<dbReference type="PANTHER" id="PTHR45528:SF1">
    <property type="entry name" value="SENSOR HISTIDINE KINASE CPXA"/>
    <property type="match status" value="1"/>
</dbReference>
<evidence type="ECO:0000313" key="17">
    <source>
        <dbReference type="EMBL" id="EST10855.1"/>
    </source>
</evidence>
<dbReference type="SUPFAM" id="SSF47384">
    <property type="entry name" value="Homodimeric domain of signal transducing histidine kinase"/>
    <property type="match status" value="1"/>
</dbReference>
<keyword evidence="9 17" id="KW-0418">Kinase</keyword>
<dbReference type="STRING" id="1395513.P343_14810"/>
<dbReference type="InterPro" id="IPR050398">
    <property type="entry name" value="HssS/ArlS-like"/>
</dbReference>
<comment type="subcellular location">
    <subcellularLocation>
        <location evidence="2">Cell membrane</location>
        <topology evidence="2">Multi-pass membrane protein</topology>
    </subcellularLocation>
</comment>
<protein>
    <recommendedName>
        <fullName evidence="3">histidine kinase</fullName>
        <ecNumber evidence="3">2.7.13.3</ecNumber>
    </recommendedName>
</protein>
<name>V6IUX1_9BACL</name>
<keyword evidence="4" id="KW-1003">Cell membrane</keyword>
<dbReference type="Proteomes" id="UP000018296">
    <property type="component" value="Unassembled WGS sequence"/>
</dbReference>
<feature type="transmembrane region" description="Helical" evidence="14">
    <location>
        <begin position="157"/>
        <end position="180"/>
    </location>
</feature>
<keyword evidence="6" id="KW-0808">Transferase</keyword>
<evidence type="ECO:0000256" key="7">
    <source>
        <dbReference type="ARBA" id="ARBA00022692"/>
    </source>
</evidence>
<evidence type="ECO:0000256" key="11">
    <source>
        <dbReference type="ARBA" id="ARBA00022989"/>
    </source>
</evidence>
<dbReference type="PANTHER" id="PTHR45528">
    <property type="entry name" value="SENSOR HISTIDINE KINASE CPXA"/>
    <property type="match status" value="1"/>
</dbReference>
<keyword evidence="5" id="KW-0597">Phosphoprotein</keyword>
<comment type="caution">
    <text evidence="17">The sequence shown here is derived from an EMBL/GenBank/DDBJ whole genome shotgun (WGS) entry which is preliminary data.</text>
</comment>
<dbReference type="SUPFAM" id="SSF158472">
    <property type="entry name" value="HAMP domain-like"/>
    <property type="match status" value="1"/>
</dbReference>
<evidence type="ECO:0000259" key="15">
    <source>
        <dbReference type="PROSITE" id="PS50109"/>
    </source>
</evidence>
<feature type="domain" description="Histidine kinase" evidence="15">
    <location>
        <begin position="244"/>
        <end position="456"/>
    </location>
</feature>
<dbReference type="GO" id="GO:0005524">
    <property type="term" value="F:ATP binding"/>
    <property type="evidence" value="ECO:0007669"/>
    <property type="project" value="UniProtKB-KW"/>
</dbReference>
<dbReference type="Gene3D" id="6.10.340.10">
    <property type="match status" value="1"/>
</dbReference>
<comment type="catalytic activity">
    <reaction evidence="1">
        <text>ATP + protein L-histidine = ADP + protein N-phospho-L-histidine.</text>
        <dbReference type="EC" id="2.7.13.3"/>
    </reaction>
</comment>
<dbReference type="CDD" id="cd00082">
    <property type="entry name" value="HisKA"/>
    <property type="match status" value="1"/>
</dbReference>
<dbReference type="Pfam" id="PF00512">
    <property type="entry name" value="HisKA"/>
    <property type="match status" value="1"/>
</dbReference>